<keyword evidence="2" id="KW-1133">Transmembrane helix</keyword>
<dbReference type="PANTHER" id="PTHR48081:SF31">
    <property type="entry name" value="STERYL ACETYL HYDROLASE MUG81-RELATED"/>
    <property type="match status" value="1"/>
</dbReference>
<dbReference type="PANTHER" id="PTHR48081">
    <property type="entry name" value="AB HYDROLASE SUPERFAMILY PROTEIN C4A8.06C"/>
    <property type="match status" value="1"/>
</dbReference>
<sequence length="389" mass="43814">MISLKFLSRLITLPATIIISIIKYYTVGTIFQRTNKEFQGSLYKNTHLSVLNHLANNYTRDDVAHVMYAPVTKLFTKFKNTPLTVGLNGYGEKINERTSWIVRAKDPQGPKKSAILFLHGGGYCLNIFATQFIGITALYYAVPEPKRANLSIAILDYSLTCHYKKYPIQINEAIAAYRAMVEQGYDDIILVGDSCGVNLTAAVARFIAYPDEARDHFSQFTEYEWDFSPLPQPQNIVMVSPWLEPYTKPILDPNFDYSGDLGAPDTTMGDWYIEGLDRADVAPFVRFTDNDYKTQWANVDAVNGKGRTLYIYGSREHLKLGIETFIDLITKKGDGKLEVHVEEGGIHDGLFYVESLDYMSASGAQKALKGDFEGKYAYSLVGKFLEEVL</sequence>
<dbReference type="InterPro" id="IPR019436">
    <property type="entry name" value="Say1-like"/>
</dbReference>
<dbReference type="EMBL" id="CP034456">
    <property type="protein sequence ID" value="QBM86537.1"/>
    <property type="molecule type" value="Genomic_DNA"/>
</dbReference>
<keyword evidence="2" id="KW-0812">Transmembrane</keyword>
<evidence type="ECO:0000313" key="4">
    <source>
        <dbReference type="Proteomes" id="UP000292447"/>
    </source>
</evidence>
<accession>A0A4P6XGX7</accession>
<dbReference type="Gene3D" id="3.40.50.1820">
    <property type="entry name" value="alpha/beta hydrolase"/>
    <property type="match status" value="1"/>
</dbReference>
<evidence type="ECO:0000256" key="1">
    <source>
        <dbReference type="ARBA" id="ARBA00022801"/>
    </source>
</evidence>
<dbReference type="InterPro" id="IPR029058">
    <property type="entry name" value="AB_hydrolase_fold"/>
</dbReference>
<feature type="transmembrane region" description="Helical" evidence="2">
    <location>
        <begin position="6"/>
        <end position="26"/>
    </location>
</feature>
<dbReference type="GO" id="GO:0016787">
    <property type="term" value="F:hydrolase activity"/>
    <property type="evidence" value="ECO:0007669"/>
    <property type="project" value="UniProtKB-KW"/>
</dbReference>
<name>A0A4P6XGX7_9ASCO</name>
<feature type="transmembrane region" description="Helical" evidence="2">
    <location>
        <begin position="115"/>
        <end position="142"/>
    </location>
</feature>
<dbReference type="InterPro" id="IPR050300">
    <property type="entry name" value="GDXG_lipolytic_enzyme"/>
</dbReference>
<proteinExistence type="predicted"/>
<dbReference type="SUPFAM" id="SSF53474">
    <property type="entry name" value="alpha/beta-Hydrolases"/>
    <property type="match status" value="1"/>
</dbReference>
<evidence type="ECO:0000256" key="2">
    <source>
        <dbReference type="SAM" id="Phobius"/>
    </source>
</evidence>
<dbReference type="Pfam" id="PF10340">
    <property type="entry name" value="Say1_Mug180"/>
    <property type="match status" value="1"/>
</dbReference>
<gene>
    <name evidence="3" type="primary">MPUL0A11820</name>
    <name evidence="3" type="ORF">METSCH_A11820</name>
</gene>
<keyword evidence="1" id="KW-0378">Hydrolase</keyword>
<keyword evidence="2" id="KW-0472">Membrane</keyword>
<protein>
    <submittedName>
        <fullName evidence="3">Acetyl esterase/lipase</fullName>
    </submittedName>
</protein>
<reference evidence="4" key="1">
    <citation type="submission" date="2019-03" db="EMBL/GenBank/DDBJ databases">
        <title>Snf2 controls pulcherriminic acid biosynthesis and connects pigmentation and antifungal activity of the yeast Metschnikowia pulcherrima.</title>
        <authorList>
            <person name="Gore-Lloyd D."/>
            <person name="Sumann I."/>
            <person name="Brachmann A.O."/>
            <person name="Schneeberger K."/>
            <person name="Ortiz-Merino R.A."/>
            <person name="Moreno-Beltran M."/>
            <person name="Schlaefli M."/>
            <person name="Kirner P."/>
            <person name="Santos Kron A."/>
            <person name="Wolfe K.H."/>
            <person name="Piel J."/>
            <person name="Ahrens C.H."/>
            <person name="Henk D."/>
            <person name="Freimoser F.M."/>
        </authorList>
    </citation>
    <scope>NUCLEOTIDE SEQUENCE [LARGE SCALE GENOMIC DNA]</scope>
    <source>
        <strain evidence="4">APC 1.2</strain>
    </source>
</reference>
<dbReference type="Proteomes" id="UP000292447">
    <property type="component" value="Chromosome I"/>
</dbReference>
<dbReference type="AlphaFoldDB" id="A0A4P6XGX7"/>
<keyword evidence="4" id="KW-1185">Reference proteome</keyword>
<dbReference type="STRING" id="2163413.A0A4P6XGX7"/>
<evidence type="ECO:0000313" key="3">
    <source>
        <dbReference type="EMBL" id="QBM86537.1"/>
    </source>
</evidence>
<organism evidence="3 4">
    <name type="scientific">Metschnikowia aff. pulcherrima</name>
    <dbReference type="NCBI Taxonomy" id="2163413"/>
    <lineage>
        <taxon>Eukaryota</taxon>
        <taxon>Fungi</taxon>
        <taxon>Dikarya</taxon>
        <taxon>Ascomycota</taxon>
        <taxon>Saccharomycotina</taxon>
        <taxon>Pichiomycetes</taxon>
        <taxon>Metschnikowiaceae</taxon>
        <taxon>Metschnikowia</taxon>
    </lineage>
</organism>